<feature type="compositionally biased region" description="Low complexity" evidence="1">
    <location>
        <begin position="11"/>
        <end position="23"/>
    </location>
</feature>
<feature type="compositionally biased region" description="Pro residues" evidence="1">
    <location>
        <begin position="1"/>
        <end position="10"/>
    </location>
</feature>
<evidence type="ECO:0000256" key="2">
    <source>
        <dbReference type="SAM" id="Phobius"/>
    </source>
</evidence>
<reference evidence="6" key="1">
    <citation type="journal article" date="2019" name="Int. J. Syst. Evol. Microbiol.">
        <title>The Global Catalogue of Microorganisms (GCM) 10K type strain sequencing project: providing services to taxonomists for standard genome sequencing and annotation.</title>
        <authorList>
            <consortium name="The Broad Institute Genomics Platform"/>
            <consortium name="The Broad Institute Genome Sequencing Center for Infectious Disease"/>
            <person name="Wu L."/>
            <person name="Ma J."/>
        </authorList>
    </citation>
    <scope>NUCLEOTIDE SEQUENCE [LARGE SCALE GENOMIC DNA]</scope>
    <source>
        <strain evidence="6">CGMCC 4.7248</strain>
    </source>
</reference>
<dbReference type="Proteomes" id="UP001596154">
    <property type="component" value="Unassembled WGS sequence"/>
</dbReference>
<comment type="caution">
    <text evidence="5">The sequence shown here is derived from an EMBL/GenBank/DDBJ whole genome shotgun (WGS) entry which is preliminary data.</text>
</comment>
<dbReference type="Pfam" id="PF13845">
    <property type="entry name" value="Septum_form"/>
    <property type="match status" value="1"/>
</dbReference>
<feature type="compositionally biased region" description="Acidic residues" evidence="1">
    <location>
        <begin position="367"/>
        <end position="382"/>
    </location>
</feature>
<feature type="region of interest" description="Disordered" evidence="1">
    <location>
        <begin position="1"/>
        <end position="23"/>
    </location>
</feature>
<dbReference type="EMBL" id="JBHSNY010000005">
    <property type="protein sequence ID" value="MFC5635298.1"/>
    <property type="molecule type" value="Genomic_DNA"/>
</dbReference>
<gene>
    <name evidence="5" type="ORF">ACFPZJ_16185</name>
</gene>
<feature type="domain" description="DUF4190" evidence="3">
    <location>
        <begin position="45"/>
        <end position="99"/>
    </location>
</feature>
<keyword evidence="2" id="KW-0472">Membrane</keyword>
<protein>
    <submittedName>
        <fullName evidence="5">DUF4190 domain-containing protein</fullName>
    </submittedName>
</protein>
<keyword evidence="6" id="KW-1185">Reference proteome</keyword>
<evidence type="ECO:0000313" key="6">
    <source>
        <dbReference type="Proteomes" id="UP001596154"/>
    </source>
</evidence>
<evidence type="ECO:0000259" key="4">
    <source>
        <dbReference type="Pfam" id="PF13845"/>
    </source>
</evidence>
<keyword evidence="2" id="KW-1133">Transmembrane helix</keyword>
<evidence type="ECO:0000256" key="1">
    <source>
        <dbReference type="SAM" id="MobiDB-lite"/>
    </source>
</evidence>
<accession>A0ABW0UQ32</accession>
<dbReference type="InterPro" id="IPR025241">
    <property type="entry name" value="DUF4190"/>
</dbReference>
<dbReference type="Pfam" id="PF13828">
    <property type="entry name" value="DUF4190"/>
    <property type="match status" value="1"/>
</dbReference>
<feature type="region of interest" description="Disordered" evidence="1">
    <location>
        <begin position="359"/>
        <end position="382"/>
    </location>
</feature>
<sequence length="382" mass="40275">MSIPPAPGPHQPQGQHPQPWSQGNGPYGPYGYGPYGAQPGLNGVAIAALVLGILCFLPAVGLVLGLVALWQIKRRGERGRGMAVAGAALSTVGLVLWVVSLSTGVVADAWQGIKDSATGEGTAYALAKGDCFDAPGGSLEGDAYDVDEVPCAREHDGEVFAVIELPGGSFPGDAKVTDLADDRCYTLQDRYAMDTWALPENVDVYYLVPSRDSWRLGDREITCLFGSTDGKGGLKGSLRSDATTLDTDQVAFLKATGAVDAVLYEEPEEHPEDDLAAATAWAQRVHGVLGAQIEALRGHSWPAGAKRPVADLVKDMEEAREAWAKAAGADDVDTYFEHYDRGYEDVDGPTTVTARKALGLATTPPAYEDDSGSEGEEPGAEV</sequence>
<name>A0ABW0UQ32_9ACTN</name>
<evidence type="ECO:0000259" key="3">
    <source>
        <dbReference type="Pfam" id="PF13828"/>
    </source>
</evidence>
<dbReference type="InterPro" id="IPR026004">
    <property type="entry name" value="Septum_form"/>
</dbReference>
<proteinExistence type="predicted"/>
<feature type="transmembrane region" description="Helical" evidence="2">
    <location>
        <begin position="82"/>
        <end position="99"/>
    </location>
</feature>
<evidence type="ECO:0000313" key="5">
    <source>
        <dbReference type="EMBL" id="MFC5635298.1"/>
    </source>
</evidence>
<feature type="domain" description="Septum formation-related" evidence="4">
    <location>
        <begin position="129"/>
        <end position="236"/>
    </location>
</feature>
<organism evidence="5 6">
    <name type="scientific">Streptomyces bullii</name>
    <dbReference type="NCBI Taxonomy" id="349910"/>
    <lineage>
        <taxon>Bacteria</taxon>
        <taxon>Bacillati</taxon>
        <taxon>Actinomycetota</taxon>
        <taxon>Actinomycetes</taxon>
        <taxon>Kitasatosporales</taxon>
        <taxon>Streptomycetaceae</taxon>
        <taxon>Streptomyces</taxon>
    </lineage>
</organism>
<keyword evidence="2" id="KW-0812">Transmembrane</keyword>
<feature type="transmembrane region" description="Helical" evidence="2">
    <location>
        <begin position="44"/>
        <end position="70"/>
    </location>
</feature>
<dbReference type="RefSeq" id="WP_381021747.1">
    <property type="nucleotide sequence ID" value="NZ_JBHSNY010000005.1"/>
</dbReference>